<evidence type="ECO:0000313" key="2">
    <source>
        <dbReference type="EMBL" id="SMP62097.1"/>
    </source>
</evidence>
<protein>
    <submittedName>
        <fullName evidence="2">Glycosyl transferases group 1</fullName>
    </submittedName>
</protein>
<name>A0ABY1Q9V3_9BACT</name>
<sequence>MGKDTPCMGTAKQRISKLVRRAQLRHVDHVITAGQRTSDYARKLGFSSDQITEGVYAWDEQLFRDVAAGRGTDASVYNPKNTPPGPNSFLFVGRYVPEKGMADLLDAYARYRRTVADPWPLTCCGTGPLAGQLRQAERVQDRGFQAPDAIPAIMRQSEGFIFPSTYEPWGVAFAEAMGAGLPAISTDACGAARDLILHNQNGQIIPPSNPDALLQGMLWLHHHPDRASLGREASHQAQRFTTAKWAERWHKVFTDLLENRSPVSKQ</sequence>
<dbReference type="InterPro" id="IPR001296">
    <property type="entry name" value="Glyco_trans_1"/>
</dbReference>
<dbReference type="GO" id="GO:0016740">
    <property type="term" value="F:transferase activity"/>
    <property type="evidence" value="ECO:0007669"/>
    <property type="project" value="UniProtKB-KW"/>
</dbReference>
<dbReference type="SUPFAM" id="SSF53756">
    <property type="entry name" value="UDP-Glycosyltransferase/glycogen phosphorylase"/>
    <property type="match status" value="1"/>
</dbReference>
<dbReference type="EMBL" id="FXUG01000007">
    <property type="protein sequence ID" value="SMP62097.1"/>
    <property type="molecule type" value="Genomic_DNA"/>
</dbReference>
<dbReference type="CDD" id="cd03801">
    <property type="entry name" value="GT4_PimA-like"/>
    <property type="match status" value="1"/>
</dbReference>
<dbReference type="PANTHER" id="PTHR12526">
    <property type="entry name" value="GLYCOSYLTRANSFERASE"/>
    <property type="match status" value="1"/>
</dbReference>
<keyword evidence="2" id="KW-0808">Transferase</keyword>
<dbReference type="Proteomes" id="UP001158067">
    <property type="component" value="Unassembled WGS sequence"/>
</dbReference>
<feature type="domain" description="Glycosyl transferase family 1" evidence="1">
    <location>
        <begin position="81"/>
        <end position="231"/>
    </location>
</feature>
<reference evidence="2 3" key="1">
    <citation type="submission" date="2017-05" db="EMBL/GenBank/DDBJ databases">
        <authorList>
            <person name="Varghese N."/>
            <person name="Submissions S."/>
        </authorList>
    </citation>
    <scope>NUCLEOTIDE SEQUENCE [LARGE SCALE GENOMIC DNA]</scope>
    <source>
        <strain evidence="2 3">DSM 25457</strain>
    </source>
</reference>
<dbReference type="PANTHER" id="PTHR12526:SF636">
    <property type="entry name" value="BLL3647 PROTEIN"/>
    <property type="match status" value="1"/>
</dbReference>
<accession>A0ABY1Q9V3</accession>
<organism evidence="2 3">
    <name type="scientific">Neorhodopirellula lusitana</name>
    <dbReference type="NCBI Taxonomy" id="445327"/>
    <lineage>
        <taxon>Bacteria</taxon>
        <taxon>Pseudomonadati</taxon>
        <taxon>Planctomycetota</taxon>
        <taxon>Planctomycetia</taxon>
        <taxon>Pirellulales</taxon>
        <taxon>Pirellulaceae</taxon>
        <taxon>Neorhodopirellula</taxon>
    </lineage>
</organism>
<evidence type="ECO:0000259" key="1">
    <source>
        <dbReference type="Pfam" id="PF00534"/>
    </source>
</evidence>
<comment type="caution">
    <text evidence="2">The sequence shown here is derived from an EMBL/GenBank/DDBJ whole genome shotgun (WGS) entry which is preliminary data.</text>
</comment>
<gene>
    <name evidence="2" type="ORF">SAMN06265222_107231</name>
</gene>
<evidence type="ECO:0000313" key="3">
    <source>
        <dbReference type="Proteomes" id="UP001158067"/>
    </source>
</evidence>
<dbReference type="Pfam" id="PF00534">
    <property type="entry name" value="Glycos_transf_1"/>
    <property type="match status" value="1"/>
</dbReference>
<dbReference type="Gene3D" id="3.40.50.2000">
    <property type="entry name" value="Glycogen Phosphorylase B"/>
    <property type="match status" value="2"/>
</dbReference>
<proteinExistence type="predicted"/>
<keyword evidence="3" id="KW-1185">Reference proteome</keyword>